<dbReference type="InterPro" id="IPR033175">
    <property type="entry name" value="PSD-A"/>
</dbReference>
<keyword evidence="10 11" id="KW-0670">Pyruvate</keyword>
<evidence type="ECO:0000256" key="12">
    <source>
        <dbReference type="SAM" id="Phobius"/>
    </source>
</evidence>
<dbReference type="UniPathway" id="UPA00558">
    <property type="reaction ID" value="UER00616"/>
</dbReference>
<feature type="active site" description="Schiff-base intermediate with substrate; via pyruvic acid" evidence="11">
    <location>
        <position position="182"/>
    </location>
</feature>
<evidence type="ECO:0000256" key="9">
    <source>
        <dbReference type="ARBA" id="ARBA00023264"/>
    </source>
</evidence>
<keyword evidence="7 11" id="KW-0594">Phospholipid biosynthesis</keyword>
<feature type="site" description="Cleavage (non-hydrolytic); by autocatalysis" evidence="11">
    <location>
        <begin position="181"/>
        <end position="182"/>
    </location>
</feature>
<keyword evidence="4 11" id="KW-0443">Lipid metabolism</keyword>
<comment type="function">
    <text evidence="11">Catalyzes the formation of phosphatidylethanolamine (PtdEtn) from phosphatidylserine (PtdSer).</text>
</comment>
<dbReference type="RefSeq" id="WP_069859306.1">
    <property type="nucleotide sequence ID" value="NZ_BDFE01000016.1"/>
</dbReference>
<dbReference type="STRING" id="1592317.DPF_1836"/>
<dbReference type="Proteomes" id="UP000095200">
    <property type="component" value="Unassembled WGS sequence"/>
</dbReference>
<keyword evidence="8 11" id="KW-0456">Lyase</keyword>
<dbReference type="NCBIfam" id="NF003678">
    <property type="entry name" value="PRK05305.1-2"/>
    <property type="match status" value="1"/>
</dbReference>
<keyword evidence="1 11" id="KW-1003">Cell membrane</keyword>
<evidence type="ECO:0000256" key="2">
    <source>
        <dbReference type="ARBA" id="ARBA00022516"/>
    </source>
</evidence>
<sequence>MKKPSIGLSLEGLPFIGLTALLVLVFALLEWAIPALLAFVLLFWVVNFFRDPERVIPQEQGVAVSPADGKVVKIETMRDPLTGEDRTAICVFMNVFNVHVNRAPVSGTVEAIRYYPGKFFNASLDKASSDNERNAVRIKDKDGNGWTVVQIAGLIARRIICWTEPGDNLARGDRFGLIKFGSRLDLYLPGGYVPCVRIGDTVLAGQTILASKEHE</sequence>
<dbReference type="EC" id="4.1.1.65" evidence="11"/>
<comment type="subcellular location">
    <subcellularLocation>
        <location evidence="11">Cell membrane</location>
        <topology evidence="11">Peripheral membrane protein</topology>
    </subcellularLocation>
</comment>
<dbReference type="AlphaFoldDB" id="A0A194AJ72"/>
<evidence type="ECO:0000256" key="5">
    <source>
        <dbReference type="ARBA" id="ARBA00023136"/>
    </source>
</evidence>
<dbReference type="InterPro" id="IPR003817">
    <property type="entry name" value="PS_Dcarbxylase"/>
</dbReference>
<evidence type="ECO:0000256" key="4">
    <source>
        <dbReference type="ARBA" id="ARBA00023098"/>
    </source>
</evidence>
<evidence type="ECO:0000256" key="3">
    <source>
        <dbReference type="ARBA" id="ARBA00022793"/>
    </source>
</evidence>
<feature type="chain" id="PRO_5023302937" description="Phosphatidylserine decarboxylase beta chain" evidence="11">
    <location>
        <begin position="1"/>
        <end position="181"/>
    </location>
</feature>
<name>A0A194AJ72_9BACT</name>
<comment type="pathway">
    <text evidence="11">Phospholipid metabolism; phosphatidylethanolamine biosynthesis; phosphatidylethanolamine from CDP-diacylglycerol: step 2/2.</text>
</comment>
<keyword evidence="14" id="KW-1185">Reference proteome</keyword>
<keyword evidence="9 11" id="KW-1208">Phospholipid metabolism</keyword>
<protein>
    <recommendedName>
        <fullName evidence="11">Phosphatidylserine decarboxylase proenzyme</fullName>
        <ecNumber evidence="11">4.1.1.65</ecNumber>
    </recommendedName>
    <component>
        <recommendedName>
            <fullName evidence="11">Phosphatidylserine decarboxylase alpha chain</fullName>
        </recommendedName>
    </component>
    <component>
        <recommendedName>
            <fullName evidence="11">Phosphatidylserine decarboxylase beta chain</fullName>
        </recommendedName>
    </component>
</protein>
<evidence type="ECO:0000256" key="1">
    <source>
        <dbReference type="ARBA" id="ARBA00022475"/>
    </source>
</evidence>
<dbReference type="PANTHER" id="PTHR35809">
    <property type="entry name" value="ARCHAETIDYLSERINE DECARBOXYLASE PROENZYME-RELATED"/>
    <property type="match status" value="1"/>
</dbReference>
<keyword evidence="3 11" id="KW-0210">Decarboxylase</keyword>
<keyword evidence="12" id="KW-0812">Transmembrane</keyword>
<dbReference type="GO" id="GO:0006646">
    <property type="term" value="P:phosphatidylethanolamine biosynthetic process"/>
    <property type="evidence" value="ECO:0007669"/>
    <property type="project" value="UniProtKB-UniRule"/>
</dbReference>
<feature type="chain" id="PRO_5023302938" description="Phosphatidylserine decarboxylase alpha chain" evidence="11">
    <location>
        <begin position="182"/>
        <end position="215"/>
    </location>
</feature>
<reference evidence="14" key="1">
    <citation type="submission" date="2016-06" db="EMBL/GenBank/DDBJ databases">
        <title>Draft genome sequence of Desulfoplanes formicivorans strain Pf12B.</title>
        <authorList>
            <person name="Watanabe M."/>
            <person name="Kojima H."/>
            <person name="Fukui M."/>
        </authorList>
    </citation>
    <scope>NUCLEOTIDE SEQUENCE [LARGE SCALE GENOMIC DNA]</scope>
    <source>
        <strain evidence="14">Pf12B</strain>
    </source>
</reference>
<proteinExistence type="inferred from homology"/>
<evidence type="ECO:0000313" key="13">
    <source>
        <dbReference type="EMBL" id="GAU09116.1"/>
    </source>
</evidence>
<dbReference type="HAMAP" id="MF_00664">
    <property type="entry name" value="PS_decarb_PSD_A"/>
    <property type="match status" value="1"/>
</dbReference>
<dbReference type="OrthoDB" id="9790893at2"/>
<evidence type="ECO:0000256" key="11">
    <source>
        <dbReference type="HAMAP-Rule" id="MF_00664"/>
    </source>
</evidence>
<comment type="subunit">
    <text evidence="11">Heterodimer of a large membrane-associated beta subunit and a small pyruvoyl-containing alpha subunit.</text>
</comment>
<dbReference type="GO" id="GO:0004609">
    <property type="term" value="F:phosphatidylserine decarboxylase activity"/>
    <property type="evidence" value="ECO:0007669"/>
    <property type="project" value="UniProtKB-UniRule"/>
</dbReference>
<keyword evidence="2 11" id="KW-0444">Lipid biosynthesis</keyword>
<evidence type="ECO:0000256" key="7">
    <source>
        <dbReference type="ARBA" id="ARBA00023209"/>
    </source>
</evidence>
<keyword evidence="12" id="KW-1133">Transmembrane helix</keyword>
<dbReference type="PANTHER" id="PTHR35809:SF1">
    <property type="entry name" value="ARCHAETIDYLSERINE DECARBOXYLASE PROENZYME-RELATED"/>
    <property type="match status" value="1"/>
</dbReference>
<dbReference type="GO" id="GO:0005886">
    <property type="term" value="C:plasma membrane"/>
    <property type="evidence" value="ECO:0007669"/>
    <property type="project" value="UniProtKB-SubCell"/>
</dbReference>
<evidence type="ECO:0000256" key="8">
    <source>
        <dbReference type="ARBA" id="ARBA00023239"/>
    </source>
</evidence>
<comment type="caution">
    <text evidence="13">The sequence shown here is derived from an EMBL/GenBank/DDBJ whole genome shotgun (WGS) entry which is preliminary data.</text>
</comment>
<keyword evidence="6 11" id="KW-0865">Zymogen</keyword>
<accession>A0A194AJ72</accession>
<comment type="cofactor">
    <cofactor evidence="11">
        <name>pyruvate</name>
        <dbReference type="ChEBI" id="CHEBI:15361"/>
    </cofactor>
    <text evidence="11">Binds 1 pyruvoyl group covalently per subunit.</text>
</comment>
<comment type="catalytic activity">
    <reaction evidence="11">
        <text>a 1,2-diacyl-sn-glycero-3-phospho-L-serine + H(+) = a 1,2-diacyl-sn-glycero-3-phosphoethanolamine + CO2</text>
        <dbReference type="Rhea" id="RHEA:20828"/>
        <dbReference type="ChEBI" id="CHEBI:15378"/>
        <dbReference type="ChEBI" id="CHEBI:16526"/>
        <dbReference type="ChEBI" id="CHEBI:57262"/>
        <dbReference type="ChEBI" id="CHEBI:64612"/>
        <dbReference type="EC" id="4.1.1.65"/>
    </reaction>
</comment>
<keyword evidence="5 11" id="KW-0472">Membrane</keyword>
<dbReference type="Pfam" id="PF02666">
    <property type="entry name" value="PS_Dcarbxylase"/>
    <property type="match status" value="1"/>
</dbReference>
<evidence type="ECO:0000313" key="14">
    <source>
        <dbReference type="Proteomes" id="UP000095200"/>
    </source>
</evidence>
<dbReference type="NCBIfam" id="NF003685">
    <property type="entry name" value="PRK05305.2-5"/>
    <property type="match status" value="1"/>
</dbReference>
<comment type="similarity">
    <text evidence="11">Belongs to the phosphatidylserine decarboxylase family. PSD-A subfamily.</text>
</comment>
<gene>
    <name evidence="11" type="primary">psd</name>
    <name evidence="13" type="ORF">DPF_1836</name>
</gene>
<dbReference type="EMBL" id="BDFE01000016">
    <property type="protein sequence ID" value="GAU09116.1"/>
    <property type="molecule type" value="Genomic_DNA"/>
</dbReference>
<comment type="PTM">
    <text evidence="11">Is synthesized initially as an inactive proenzyme. Formation of the active enzyme involves a self-maturation process in which the active site pyruvoyl group is generated from an internal serine residue via an autocatalytic post-translational modification. Two non-identical subunits are generated from the proenzyme in this reaction, and the pyruvate is formed at the N-terminus of the alpha chain, which is derived from the carboxyl end of the proenzyme. The post-translation cleavage follows an unusual pathway, termed non-hydrolytic serinolysis, in which the side chain hydroxyl group of the serine supplies its oxygen atom to form the C-terminus of the beta chain, while the remainder of the serine residue undergoes an oxidative deamination to produce ammonia and the pyruvoyl prosthetic group on the alpha chain.</text>
</comment>
<evidence type="ECO:0000256" key="6">
    <source>
        <dbReference type="ARBA" id="ARBA00023145"/>
    </source>
</evidence>
<evidence type="ECO:0000256" key="10">
    <source>
        <dbReference type="ARBA" id="ARBA00023317"/>
    </source>
</evidence>
<feature type="modified residue" description="Pyruvic acid (Ser); by autocatalysis" evidence="11">
    <location>
        <position position="182"/>
    </location>
</feature>
<feature type="transmembrane region" description="Helical" evidence="12">
    <location>
        <begin position="20"/>
        <end position="46"/>
    </location>
</feature>
<organism evidence="13 14">
    <name type="scientific">Desulfoplanes formicivorans</name>
    <dbReference type="NCBI Taxonomy" id="1592317"/>
    <lineage>
        <taxon>Bacteria</taxon>
        <taxon>Pseudomonadati</taxon>
        <taxon>Thermodesulfobacteriota</taxon>
        <taxon>Desulfovibrionia</taxon>
        <taxon>Desulfovibrionales</taxon>
        <taxon>Desulfoplanaceae</taxon>
        <taxon>Desulfoplanes</taxon>
    </lineage>
</organism>